<accession>A0ABW2Y0J8</accession>
<comment type="caution">
    <text evidence="1">The sequence shown here is derived from an EMBL/GenBank/DDBJ whole genome shotgun (WGS) entry which is preliminary data.</text>
</comment>
<dbReference type="EMBL" id="JBHTGP010000035">
    <property type="protein sequence ID" value="MFD0692101.1"/>
    <property type="molecule type" value="Genomic_DNA"/>
</dbReference>
<gene>
    <name evidence="1" type="ORF">ACFQZM_46965</name>
</gene>
<sequence>MAEFRLSKLGVFSIDYGFDNEPEWAVPVVPESYVEDLEQFPKDSEKIPVWFQEKLDAVEASRREYRRWKLQGGR</sequence>
<dbReference type="Proteomes" id="UP001597063">
    <property type="component" value="Unassembled WGS sequence"/>
</dbReference>
<dbReference type="RefSeq" id="WP_131759474.1">
    <property type="nucleotide sequence ID" value="NZ_CAACUY010000079.1"/>
</dbReference>
<evidence type="ECO:0000313" key="2">
    <source>
        <dbReference type="Proteomes" id="UP001597063"/>
    </source>
</evidence>
<protein>
    <submittedName>
        <fullName evidence="1">Uncharacterized protein</fullName>
    </submittedName>
</protein>
<proteinExistence type="predicted"/>
<dbReference type="SUPFAM" id="SSF160424">
    <property type="entry name" value="BH3703-like"/>
    <property type="match status" value="1"/>
</dbReference>
<keyword evidence="2" id="KW-1185">Reference proteome</keyword>
<dbReference type="InterPro" id="IPR036170">
    <property type="entry name" value="YezG-like_sf"/>
</dbReference>
<organism evidence="1 2">
    <name type="scientific">Actinomadura fibrosa</name>
    <dbReference type="NCBI Taxonomy" id="111802"/>
    <lineage>
        <taxon>Bacteria</taxon>
        <taxon>Bacillati</taxon>
        <taxon>Actinomycetota</taxon>
        <taxon>Actinomycetes</taxon>
        <taxon>Streptosporangiales</taxon>
        <taxon>Thermomonosporaceae</taxon>
        <taxon>Actinomadura</taxon>
    </lineage>
</organism>
<name>A0ABW2Y0J8_9ACTN</name>
<evidence type="ECO:0000313" key="1">
    <source>
        <dbReference type="EMBL" id="MFD0692101.1"/>
    </source>
</evidence>
<reference evidence="2" key="1">
    <citation type="journal article" date="2019" name="Int. J. Syst. Evol. Microbiol.">
        <title>The Global Catalogue of Microorganisms (GCM) 10K type strain sequencing project: providing services to taxonomists for standard genome sequencing and annotation.</title>
        <authorList>
            <consortium name="The Broad Institute Genomics Platform"/>
            <consortium name="The Broad Institute Genome Sequencing Center for Infectious Disease"/>
            <person name="Wu L."/>
            <person name="Ma J."/>
        </authorList>
    </citation>
    <scope>NUCLEOTIDE SEQUENCE [LARGE SCALE GENOMIC DNA]</scope>
    <source>
        <strain evidence="2">JCM 9371</strain>
    </source>
</reference>